<reference evidence="1 2" key="1">
    <citation type="submission" date="2021-04" db="EMBL/GenBank/DDBJ databases">
        <authorList>
            <person name="Bliznina A."/>
        </authorList>
    </citation>
    <scope>NUCLEOTIDE SEQUENCE [LARGE SCALE GENOMIC DNA]</scope>
</reference>
<evidence type="ECO:0000313" key="2">
    <source>
        <dbReference type="Proteomes" id="UP001158576"/>
    </source>
</evidence>
<accession>A0ABN7SI23</accession>
<protein>
    <submittedName>
        <fullName evidence="1">Oidioi.mRNA.OKI2018_I69.XSR.g16473.t1.cds</fullName>
    </submittedName>
</protein>
<name>A0ABN7SI23_OIKDI</name>
<dbReference type="Proteomes" id="UP001158576">
    <property type="component" value="Chromosome XSR"/>
</dbReference>
<keyword evidence="2" id="KW-1185">Reference proteome</keyword>
<evidence type="ECO:0000313" key="1">
    <source>
        <dbReference type="EMBL" id="CAG5099352.1"/>
    </source>
</evidence>
<proteinExistence type="predicted"/>
<organism evidence="1 2">
    <name type="scientific">Oikopleura dioica</name>
    <name type="common">Tunicate</name>
    <dbReference type="NCBI Taxonomy" id="34765"/>
    <lineage>
        <taxon>Eukaryota</taxon>
        <taxon>Metazoa</taxon>
        <taxon>Chordata</taxon>
        <taxon>Tunicata</taxon>
        <taxon>Appendicularia</taxon>
        <taxon>Copelata</taxon>
        <taxon>Oikopleuridae</taxon>
        <taxon>Oikopleura</taxon>
    </lineage>
</organism>
<sequence>MSGNKEKRRSRKSLQDCKAEFRVRRTVSEPELENQDPLASKEEIFAKKYVEPFEAKKAKIAEKTAQWTSIQAIPQLQLPEITSNDFNGWDPSPFENSLAASKMAIENHLFKERSKILIEQENENYQKFIAEHELLGRKHAATSVPE</sequence>
<dbReference type="EMBL" id="OU015569">
    <property type="protein sequence ID" value="CAG5099352.1"/>
    <property type="molecule type" value="Genomic_DNA"/>
</dbReference>
<gene>
    <name evidence="1" type="ORF">OKIOD_LOCUS8031</name>
</gene>